<feature type="domain" description="TF-B3" evidence="7">
    <location>
        <begin position="94"/>
        <end position="206"/>
    </location>
</feature>
<dbReference type="AlphaFoldDB" id="A0A834GMK0"/>
<proteinExistence type="predicted"/>
<dbReference type="Proteomes" id="UP000626092">
    <property type="component" value="Unassembled WGS sequence"/>
</dbReference>
<evidence type="ECO:0000256" key="6">
    <source>
        <dbReference type="SAM" id="MobiDB-lite"/>
    </source>
</evidence>
<keyword evidence="2" id="KW-0805">Transcription regulation</keyword>
<keyword evidence="4" id="KW-0804">Transcription</keyword>
<dbReference type="InterPro" id="IPR003340">
    <property type="entry name" value="B3_DNA-bd"/>
</dbReference>
<dbReference type="GO" id="GO:0005634">
    <property type="term" value="C:nucleus"/>
    <property type="evidence" value="ECO:0007669"/>
    <property type="project" value="UniProtKB-SubCell"/>
</dbReference>
<comment type="caution">
    <text evidence="8">The sequence shown here is derived from an EMBL/GenBank/DDBJ whole genome shotgun (WGS) entry which is preliminary data.</text>
</comment>
<keyword evidence="5" id="KW-0539">Nucleus</keyword>
<dbReference type="CDD" id="cd10017">
    <property type="entry name" value="B3_DNA"/>
    <property type="match status" value="1"/>
</dbReference>
<accession>A0A834GMK0</accession>
<evidence type="ECO:0000313" key="9">
    <source>
        <dbReference type="Proteomes" id="UP000626092"/>
    </source>
</evidence>
<sequence length="215" mass="24403">MPILIFGVWVDPSSPLWPPPPSLRNVNLLQSNAMDNNGGNKHRDGQIPPPFLDNSSPLNQESVHAPDQEQHESSFGLPVPVLEPTLAYNDPWSIKKTLTKSDVNDLCRLMLKTTAVQEHILGKWDEERRRAVMETEQGVRADVRDADTGTVHQVAFKRWKSSGSFVFTNNWVTQFVKRRGLKEGDKIGLRWDLQESRFCFCVLFRSFLGSAMLDS</sequence>
<keyword evidence="9" id="KW-1185">Reference proteome</keyword>
<feature type="compositionally biased region" description="Polar residues" evidence="6">
    <location>
        <begin position="53"/>
        <end position="62"/>
    </location>
</feature>
<gene>
    <name evidence="8" type="ORF">RHSIM_Rhsim07G0090600</name>
</gene>
<dbReference type="Pfam" id="PF02362">
    <property type="entry name" value="B3"/>
    <property type="match status" value="1"/>
</dbReference>
<evidence type="ECO:0000256" key="4">
    <source>
        <dbReference type="ARBA" id="ARBA00023163"/>
    </source>
</evidence>
<dbReference type="PANTHER" id="PTHR34269">
    <property type="entry name" value="TRANSCRIPTION FACTOR B3-DOMAIN FAMILY-RELATED"/>
    <property type="match status" value="1"/>
</dbReference>
<organism evidence="8 9">
    <name type="scientific">Rhododendron simsii</name>
    <name type="common">Sims's rhododendron</name>
    <dbReference type="NCBI Taxonomy" id="118357"/>
    <lineage>
        <taxon>Eukaryota</taxon>
        <taxon>Viridiplantae</taxon>
        <taxon>Streptophyta</taxon>
        <taxon>Embryophyta</taxon>
        <taxon>Tracheophyta</taxon>
        <taxon>Spermatophyta</taxon>
        <taxon>Magnoliopsida</taxon>
        <taxon>eudicotyledons</taxon>
        <taxon>Gunneridae</taxon>
        <taxon>Pentapetalae</taxon>
        <taxon>asterids</taxon>
        <taxon>Ericales</taxon>
        <taxon>Ericaceae</taxon>
        <taxon>Ericoideae</taxon>
        <taxon>Rhodoreae</taxon>
        <taxon>Rhododendron</taxon>
    </lineage>
</organism>
<evidence type="ECO:0000256" key="3">
    <source>
        <dbReference type="ARBA" id="ARBA00023125"/>
    </source>
</evidence>
<feature type="region of interest" description="Disordered" evidence="6">
    <location>
        <begin position="31"/>
        <end position="75"/>
    </location>
</feature>
<evidence type="ECO:0000313" key="8">
    <source>
        <dbReference type="EMBL" id="KAF7138553.1"/>
    </source>
</evidence>
<evidence type="ECO:0000256" key="2">
    <source>
        <dbReference type="ARBA" id="ARBA00023015"/>
    </source>
</evidence>
<comment type="subcellular location">
    <subcellularLocation>
        <location evidence="1">Nucleus</location>
    </subcellularLocation>
</comment>
<name>A0A834GMK0_RHOSS</name>
<dbReference type="SUPFAM" id="SSF101936">
    <property type="entry name" value="DNA-binding pseudobarrel domain"/>
    <property type="match status" value="1"/>
</dbReference>
<dbReference type="InterPro" id="IPR015300">
    <property type="entry name" value="DNA-bd_pseudobarrel_sf"/>
</dbReference>
<evidence type="ECO:0000256" key="1">
    <source>
        <dbReference type="ARBA" id="ARBA00004123"/>
    </source>
</evidence>
<dbReference type="Gene3D" id="2.40.330.10">
    <property type="entry name" value="DNA-binding pseudobarrel domain"/>
    <property type="match status" value="1"/>
</dbReference>
<dbReference type="SMART" id="SM01019">
    <property type="entry name" value="B3"/>
    <property type="match status" value="1"/>
</dbReference>
<protein>
    <recommendedName>
        <fullName evidence="7">TF-B3 domain-containing protein</fullName>
    </recommendedName>
</protein>
<reference evidence="8" key="1">
    <citation type="submission" date="2019-11" db="EMBL/GenBank/DDBJ databases">
        <authorList>
            <person name="Liu Y."/>
            <person name="Hou J."/>
            <person name="Li T.-Q."/>
            <person name="Guan C.-H."/>
            <person name="Wu X."/>
            <person name="Wu H.-Z."/>
            <person name="Ling F."/>
            <person name="Zhang R."/>
            <person name="Shi X.-G."/>
            <person name="Ren J.-P."/>
            <person name="Chen E.-F."/>
            <person name="Sun J.-M."/>
        </authorList>
    </citation>
    <scope>NUCLEOTIDE SEQUENCE</scope>
    <source>
        <strain evidence="8">Adult_tree_wgs_1</strain>
        <tissue evidence="8">Leaves</tissue>
    </source>
</reference>
<dbReference type="OrthoDB" id="1915967at2759"/>
<keyword evidence="3" id="KW-0238">DNA-binding</keyword>
<evidence type="ECO:0000256" key="5">
    <source>
        <dbReference type="ARBA" id="ARBA00023242"/>
    </source>
</evidence>
<dbReference type="EMBL" id="WJXA01000007">
    <property type="protein sequence ID" value="KAF7138553.1"/>
    <property type="molecule type" value="Genomic_DNA"/>
</dbReference>
<dbReference type="GO" id="GO:0003677">
    <property type="term" value="F:DNA binding"/>
    <property type="evidence" value="ECO:0007669"/>
    <property type="project" value="UniProtKB-KW"/>
</dbReference>
<dbReference type="PANTHER" id="PTHR34269:SF11">
    <property type="entry name" value="B3 DOMAIN PROTEIN"/>
    <property type="match status" value="1"/>
</dbReference>
<evidence type="ECO:0000259" key="7">
    <source>
        <dbReference type="SMART" id="SM01019"/>
    </source>
</evidence>
<dbReference type="InterPro" id="IPR051442">
    <property type="entry name" value="B3_domain"/>
</dbReference>